<accession>A0ACC0B2F7</accession>
<reference evidence="2" key="1">
    <citation type="journal article" date="2023" name="Nat. Plants">
        <title>Single-cell RNA sequencing provides a high-resolution roadmap for understanding the multicellular compartmentation of specialized metabolism.</title>
        <authorList>
            <person name="Sun S."/>
            <person name="Shen X."/>
            <person name="Li Y."/>
            <person name="Li Y."/>
            <person name="Wang S."/>
            <person name="Li R."/>
            <person name="Zhang H."/>
            <person name="Shen G."/>
            <person name="Guo B."/>
            <person name="Wei J."/>
            <person name="Xu J."/>
            <person name="St-Pierre B."/>
            <person name="Chen S."/>
            <person name="Sun C."/>
        </authorList>
    </citation>
    <scope>NUCLEOTIDE SEQUENCE [LARGE SCALE GENOMIC DNA]</scope>
</reference>
<gene>
    <name evidence="1" type="ORF">M9H77_16674</name>
</gene>
<keyword evidence="2" id="KW-1185">Reference proteome</keyword>
<sequence length="192" mass="21984">MLNSHPILSEQQCSQGEYELFHGNEIKADEEPFEVRKIESQPKQVDGPKVGSFYNNIDDLFDSYLMYANSRGFSIDKKFGSKGNGGSFRKYETIACDRGRKSTGTWPWPNSLRAANESSRRNSEFWSSCFKCTGASQNGSRSQSHRINVPTTVQREEEIHEETMWVDLYLGSEYPQSIVQSVEMKLQHHLTI</sequence>
<name>A0ACC0B2F7_CATRO</name>
<dbReference type="EMBL" id="CM044704">
    <property type="protein sequence ID" value="KAI5666821.1"/>
    <property type="molecule type" value="Genomic_DNA"/>
</dbReference>
<protein>
    <submittedName>
        <fullName evidence="1">Uncharacterized protein</fullName>
    </submittedName>
</protein>
<evidence type="ECO:0000313" key="1">
    <source>
        <dbReference type="EMBL" id="KAI5666821.1"/>
    </source>
</evidence>
<dbReference type="Proteomes" id="UP001060085">
    <property type="component" value="Linkage Group LG04"/>
</dbReference>
<evidence type="ECO:0000313" key="2">
    <source>
        <dbReference type="Proteomes" id="UP001060085"/>
    </source>
</evidence>
<organism evidence="1 2">
    <name type="scientific">Catharanthus roseus</name>
    <name type="common">Madagascar periwinkle</name>
    <name type="synonym">Vinca rosea</name>
    <dbReference type="NCBI Taxonomy" id="4058"/>
    <lineage>
        <taxon>Eukaryota</taxon>
        <taxon>Viridiplantae</taxon>
        <taxon>Streptophyta</taxon>
        <taxon>Embryophyta</taxon>
        <taxon>Tracheophyta</taxon>
        <taxon>Spermatophyta</taxon>
        <taxon>Magnoliopsida</taxon>
        <taxon>eudicotyledons</taxon>
        <taxon>Gunneridae</taxon>
        <taxon>Pentapetalae</taxon>
        <taxon>asterids</taxon>
        <taxon>lamiids</taxon>
        <taxon>Gentianales</taxon>
        <taxon>Apocynaceae</taxon>
        <taxon>Rauvolfioideae</taxon>
        <taxon>Vinceae</taxon>
        <taxon>Catharanthinae</taxon>
        <taxon>Catharanthus</taxon>
    </lineage>
</organism>
<comment type="caution">
    <text evidence="1">The sequence shown here is derived from an EMBL/GenBank/DDBJ whole genome shotgun (WGS) entry which is preliminary data.</text>
</comment>
<proteinExistence type="predicted"/>